<dbReference type="Gene3D" id="2.180.10.10">
    <property type="entry name" value="RHS repeat-associated core"/>
    <property type="match status" value="1"/>
</dbReference>
<gene>
    <name evidence="1" type="ORF">PRRU23_25920</name>
</gene>
<dbReference type="EMBL" id="BPTR01000001">
    <property type="protein sequence ID" value="GJG28892.1"/>
    <property type="molecule type" value="Genomic_DNA"/>
</dbReference>
<dbReference type="RefSeq" id="WP_074803337.1">
    <property type="nucleotide sequence ID" value="NZ_BPTR01000001.1"/>
</dbReference>
<dbReference type="Proteomes" id="UP000887043">
    <property type="component" value="Unassembled WGS sequence"/>
</dbReference>
<sequence>MDENGTKVFEASYDAWDRQTVTLNTIGLHRGYTGHEMLMEFDIINMNGRLYDPILGRFFSPDNYVQMPDNSQNFNRYNYCLNNPLKYTDPSGNLFGIDDAVIAFAVFNMASSMMQAAYNGESVWKAGGLSLLSSAASYGIGAAFGSAGSFGKEMLRAGSHGLASGVVSTLDGGNFASAFVSDAAASGIGSYAKTIKGLETWQMVSSTAAMGGMAVWISGGNFLEGALSGLQIAAFNHLAHDGGPGDGGTGYARTLPDGTLEAKEPLQEVVCKGSCPRRSILFNKRSDAGKVSVLSRSIIIEAMAEAGLTVIHVTSTVRSPESQANAMYNNQRNGNRITYKEAGTKVLKCYPNKPTSPNQKYYLTDLGKALLTYEMKETEDMENVNEKVRHMILALKGDEKRIALELLKGIHFSD</sequence>
<dbReference type="InterPro" id="IPR022385">
    <property type="entry name" value="Rhs_assc_core"/>
</dbReference>
<evidence type="ECO:0000313" key="1">
    <source>
        <dbReference type="EMBL" id="GJG28892.1"/>
    </source>
</evidence>
<name>A0AA37HZK5_SEGBR</name>
<reference evidence="1" key="1">
    <citation type="submission" date="2021-08" db="EMBL/GenBank/DDBJ databases">
        <title>Prevotella lacticifex sp. nov., isolated from rumen of cow.</title>
        <authorList>
            <person name="Shinkai T."/>
            <person name="Ikeyama N."/>
            <person name="Kumagai M."/>
            <person name="Ohmori H."/>
            <person name="Sakamoto M."/>
            <person name="Ohkuma M."/>
            <person name="Mitsumori M."/>
        </authorList>
    </citation>
    <scope>NUCLEOTIDE SEQUENCE</scope>
    <source>
        <strain evidence="1">DSM 11371</strain>
    </source>
</reference>
<proteinExistence type="predicted"/>
<evidence type="ECO:0000313" key="2">
    <source>
        <dbReference type="Proteomes" id="UP000887043"/>
    </source>
</evidence>
<dbReference type="NCBIfam" id="TIGR03696">
    <property type="entry name" value="Rhs_assc_core"/>
    <property type="match status" value="1"/>
</dbReference>
<organism evidence="1 2">
    <name type="scientific">Segatella bryantii</name>
    <name type="common">Prevotella bryantii</name>
    <dbReference type="NCBI Taxonomy" id="77095"/>
    <lineage>
        <taxon>Bacteria</taxon>
        <taxon>Pseudomonadati</taxon>
        <taxon>Bacteroidota</taxon>
        <taxon>Bacteroidia</taxon>
        <taxon>Bacteroidales</taxon>
        <taxon>Prevotellaceae</taxon>
        <taxon>Segatella</taxon>
    </lineage>
</organism>
<dbReference type="AlphaFoldDB" id="A0AA37HZK5"/>
<dbReference type="PANTHER" id="PTHR32305:SF17">
    <property type="entry name" value="TRNA NUCLEASE WAPA"/>
    <property type="match status" value="1"/>
</dbReference>
<protein>
    <recommendedName>
        <fullName evidence="3">RHS repeat-associated core domain-containing protein</fullName>
    </recommendedName>
</protein>
<dbReference type="PANTHER" id="PTHR32305">
    <property type="match status" value="1"/>
</dbReference>
<evidence type="ECO:0008006" key="3">
    <source>
        <dbReference type="Google" id="ProtNLM"/>
    </source>
</evidence>
<dbReference type="InterPro" id="IPR050708">
    <property type="entry name" value="T6SS_VgrG/RHS"/>
</dbReference>
<accession>A0AA37HZK5</accession>
<comment type="caution">
    <text evidence="1">The sequence shown here is derived from an EMBL/GenBank/DDBJ whole genome shotgun (WGS) entry which is preliminary data.</text>
</comment>